<feature type="domain" description="GH18" evidence="9">
    <location>
        <begin position="377"/>
        <end position="699"/>
    </location>
</feature>
<proteinExistence type="predicted"/>
<sequence>MIISTNLSIVSAILALLPTPQVSAHGYLKSPRSRNYFAHTDGKWWGGTASDPKPENCPHCLNIGGTEARCGLIEDRNYDFPLNSLGGSMPPVVQACYKPGAVVEFETMLTAYHMGHFEYFACPISAGEVPAQACFDANPLTFISDENYGATPDPLYPERAYIPNNDYQGLIKDGDMYRFNHKYQLPANLSGDLVLIQWHYVTGNSCKDIGYDTYNWPTDFYPGNIPVCSQPLPPDGRGVPEQFWNCAEVKISSTCDGPDPPTSSSTTSTTTSSSSIGTGATVTTSVATTTTGLTTTGATQDPRNCAAEDEVCGPNNPCSNGMCCSQWGYCGTTEAYCTACCQSNCWDDPNPTSATSTTSTTSVDNLPPYTADHGEDSRLIAYVGNWQSCPTDEQVSSYSHIVIAFAVSYTWSASKNNCDQQCNIAETLPICNNANNQALVDKWHDMGKKVIFSFGGAGMGGSWSGDNNNCWDYCYGKEEELSTSLVNIVDSQNFDGIDIDYEYCYDVDDLQAGRCSQRTNLYTDAKAQTFLDSLTSKLRTKLDALQATNGYSRGRYEITHAPMDVDVARSDSKYYELLKNRRNDLDFIMPQFYNGVTRPGVDGFDGHNVGAMSSATLYSLLADDLFDHEPNKVIFGFCISDCSGTGSNINANQAVQVLSAVKTYSEGEFSCNGGAFFWVALHDTNGSWSKAVRNEVSQTAGCSNPSSTTTTSTTINTAATTSSATTTTTIVTTQPPQSSTTTTASTVLTTTTSSTNCDRNLPFAKSIKLESTTGQVLHILEINVYSSGIKQSTSATASQSSTLNSFVASRANDDSESTFTHTKLDDKSAWLRLDFSREIKVEPVEIVNRWCISTADPYGCLCRLSYARLSLMDSNGSIIAQATLGDTCAKLRITVDFDYCSTASTGATTSTTSVPGNNTYPKAQVIKLNSITGNELNMLEFQVVSGGLNVAQGKTASQSSTYGNKYASNAVDGSTSTFSHTNDRGFSWWMVDLGQPFDIESIYIVNRYCVSVQDQSRCLCRLSHAVISLHDAEGEWITTISIGDTCGKLEWSYDFGDQNSTCTAWS</sequence>
<dbReference type="InterPro" id="IPR001223">
    <property type="entry name" value="Glyco_hydro18_cat"/>
</dbReference>
<evidence type="ECO:0000259" key="9">
    <source>
        <dbReference type="PROSITE" id="PS51910"/>
    </source>
</evidence>
<dbReference type="InterPro" id="IPR001579">
    <property type="entry name" value="Glyco_hydro_18_chit_AS"/>
</dbReference>
<keyword evidence="3 5" id="KW-0326">Glycosidase</keyword>
<name>A0ABD3P005_9STRA</name>
<evidence type="ECO:0000256" key="1">
    <source>
        <dbReference type="ARBA" id="ARBA00022669"/>
    </source>
</evidence>
<feature type="domain" description="Chitin-binding type-1" evidence="8">
    <location>
        <begin position="309"/>
        <end position="347"/>
    </location>
</feature>
<dbReference type="PANTHER" id="PTHR45713">
    <property type="entry name" value="FTP DOMAIN-CONTAINING PROTEIN"/>
    <property type="match status" value="1"/>
</dbReference>
<dbReference type="InterPro" id="IPR051941">
    <property type="entry name" value="BG_Antigen-Binding_Lectin"/>
</dbReference>
<gene>
    <name evidence="10" type="ORF">ACHAWO_005523</name>
</gene>
<dbReference type="InterPro" id="IPR018371">
    <property type="entry name" value="Chitin-binding_1_CS"/>
</dbReference>
<evidence type="ECO:0000313" key="11">
    <source>
        <dbReference type="Proteomes" id="UP001530400"/>
    </source>
</evidence>
<keyword evidence="1 4" id="KW-0147">Chitin-binding</keyword>
<dbReference type="SMART" id="SM00270">
    <property type="entry name" value="ChtBD1"/>
    <property type="match status" value="1"/>
</dbReference>
<evidence type="ECO:0000256" key="3">
    <source>
        <dbReference type="ARBA" id="ARBA00023295"/>
    </source>
</evidence>
<evidence type="ECO:0000256" key="4">
    <source>
        <dbReference type="PROSITE-ProRule" id="PRU00261"/>
    </source>
</evidence>
<dbReference type="AlphaFoldDB" id="A0ABD3P005"/>
<dbReference type="SUPFAM" id="SSF51445">
    <property type="entry name" value="(Trans)glycosidases"/>
    <property type="match status" value="1"/>
</dbReference>
<evidence type="ECO:0000259" key="8">
    <source>
        <dbReference type="PROSITE" id="PS50941"/>
    </source>
</evidence>
<keyword evidence="7" id="KW-0732">Signal</keyword>
<dbReference type="PROSITE" id="PS01095">
    <property type="entry name" value="GH18_1"/>
    <property type="match status" value="1"/>
</dbReference>
<evidence type="ECO:0000313" key="10">
    <source>
        <dbReference type="EMBL" id="KAL3780736.1"/>
    </source>
</evidence>
<dbReference type="Pfam" id="PF22633">
    <property type="entry name" value="F5_F8_type_C_2"/>
    <property type="match status" value="1"/>
</dbReference>
<dbReference type="Gene3D" id="3.20.20.80">
    <property type="entry name" value="Glycosidases"/>
    <property type="match status" value="1"/>
</dbReference>
<protein>
    <recommendedName>
        <fullName evidence="12">Chitinase</fullName>
    </recommendedName>
</protein>
<dbReference type="Gene3D" id="3.30.60.10">
    <property type="entry name" value="Endochitinase-like"/>
    <property type="match status" value="1"/>
</dbReference>
<feature type="disulfide bond" evidence="4">
    <location>
        <begin position="323"/>
        <end position="337"/>
    </location>
</feature>
<dbReference type="InterPro" id="IPR017853">
    <property type="entry name" value="GH"/>
</dbReference>
<dbReference type="Pfam" id="PF00187">
    <property type="entry name" value="Chitin_bind_1"/>
    <property type="match status" value="1"/>
</dbReference>
<dbReference type="PROSITE" id="PS50941">
    <property type="entry name" value="CHIT_BIND_I_2"/>
    <property type="match status" value="1"/>
</dbReference>
<comment type="caution">
    <text evidence="4">Lacks conserved residue(s) required for the propagation of feature annotation.</text>
</comment>
<feature type="signal peptide" evidence="7">
    <location>
        <begin position="1"/>
        <end position="24"/>
    </location>
</feature>
<dbReference type="GO" id="GO:0016798">
    <property type="term" value="F:hydrolase activity, acting on glycosyl bonds"/>
    <property type="evidence" value="ECO:0007669"/>
    <property type="project" value="UniProtKB-KW"/>
</dbReference>
<evidence type="ECO:0000256" key="6">
    <source>
        <dbReference type="SAM" id="MobiDB-lite"/>
    </source>
</evidence>
<dbReference type="SUPFAM" id="SSF49785">
    <property type="entry name" value="Galactose-binding domain-like"/>
    <property type="match status" value="2"/>
</dbReference>
<dbReference type="SUPFAM" id="SSF57016">
    <property type="entry name" value="Plant lectins/antimicrobial peptides"/>
    <property type="match status" value="1"/>
</dbReference>
<organism evidence="10 11">
    <name type="scientific">Cyclotella atomus</name>
    <dbReference type="NCBI Taxonomy" id="382360"/>
    <lineage>
        <taxon>Eukaryota</taxon>
        <taxon>Sar</taxon>
        <taxon>Stramenopiles</taxon>
        <taxon>Ochrophyta</taxon>
        <taxon>Bacillariophyta</taxon>
        <taxon>Coscinodiscophyceae</taxon>
        <taxon>Thalassiosirophycidae</taxon>
        <taxon>Stephanodiscales</taxon>
        <taxon>Stephanodiscaceae</taxon>
        <taxon>Cyclotella</taxon>
    </lineage>
</organism>
<dbReference type="CDD" id="cd00035">
    <property type="entry name" value="ChtBD1"/>
    <property type="match status" value="1"/>
</dbReference>
<feature type="disulfide bond" evidence="4">
    <location>
        <begin position="341"/>
        <end position="345"/>
    </location>
</feature>
<dbReference type="Gene3D" id="2.60.120.260">
    <property type="entry name" value="Galactose-binding domain-like"/>
    <property type="match status" value="2"/>
</dbReference>
<feature type="chain" id="PRO_5044746255" description="Chitinase" evidence="7">
    <location>
        <begin position="25"/>
        <end position="1066"/>
    </location>
</feature>
<keyword evidence="2 5" id="KW-0378">Hydrolase</keyword>
<dbReference type="PANTHER" id="PTHR45713:SF6">
    <property type="entry name" value="F5_8 TYPE C DOMAIN-CONTAINING PROTEIN"/>
    <property type="match status" value="1"/>
</dbReference>
<evidence type="ECO:0000256" key="7">
    <source>
        <dbReference type="SAM" id="SignalP"/>
    </source>
</evidence>
<feature type="compositionally biased region" description="Low complexity" evidence="6">
    <location>
        <begin position="262"/>
        <end position="278"/>
    </location>
</feature>
<dbReference type="Proteomes" id="UP001530400">
    <property type="component" value="Unassembled WGS sequence"/>
</dbReference>
<accession>A0ABD3P005</accession>
<evidence type="ECO:0008006" key="12">
    <source>
        <dbReference type="Google" id="ProtNLM"/>
    </source>
</evidence>
<dbReference type="GO" id="GO:0008061">
    <property type="term" value="F:chitin binding"/>
    <property type="evidence" value="ECO:0007669"/>
    <property type="project" value="UniProtKB-UniRule"/>
</dbReference>
<keyword evidence="11" id="KW-1185">Reference proteome</keyword>
<dbReference type="PROSITE" id="PS51910">
    <property type="entry name" value="GH18_2"/>
    <property type="match status" value="1"/>
</dbReference>
<feature type="region of interest" description="Disordered" evidence="6">
    <location>
        <begin position="724"/>
        <end position="746"/>
    </location>
</feature>
<dbReference type="PROSITE" id="PS00026">
    <property type="entry name" value="CHIT_BIND_I_1"/>
    <property type="match status" value="1"/>
</dbReference>
<dbReference type="InterPro" id="IPR008979">
    <property type="entry name" value="Galactose-bd-like_sf"/>
</dbReference>
<dbReference type="Pfam" id="PF00704">
    <property type="entry name" value="Glyco_hydro_18"/>
    <property type="match status" value="1"/>
</dbReference>
<evidence type="ECO:0000256" key="2">
    <source>
        <dbReference type="ARBA" id="ARBA00022801"/>
    </source>
</evidence>
<feature type="region of interest" description="Disordered" evidence="6">
    <location>
        <begin position="253"/>
        <end position="278"/>
    </location>
</feature>
<dbReference type="InterPro" id="IPR001002">
    <property type="entry name" value="Chitin-bd_1"/>
</dbReference>
<evidence type="ECO:0000256" key="5">
    <source>
        <dbReference type="RuleBase" id="RU000489"/>
    </source>
</evidence>
<keyword evidence="4" id="KW-1015">Disulfide bond</keyword>
<reference evidence="10 11" key="1">
    <citation type="submission" date="2024-10" db="EMBL/GenBank/DDBJ databases">
        <title>Updated reference genomes for cyclostephanoid diatoms.</title>
        <authorList>
            <person name="Roberts W.R."/>
            <person name="Alverson A.J."/>
        </authorList>
    </citation>
    <scope>NUCLEOTIDE SEQUENCE [LARGE SCALE GENOMIC DNA]</scope>
    <source>
        <strain evidence="10 11">AJA010-31</strain>
    </source>
</reference>
<dbReference type="InterPro" id="IPR036861">
    <property type="entry name" value="Endochitinase-like_sf"/>
</dbReference>
<feature type="disulfide bond" evidence="4">
    <location>
        <begin position="318"/>
        <end position="330"/>
    </location>
</feature>
<dbReference type="EMBL" id="JALLPJ020000876">
    <property type="protein sequence ID" value="KAL3780736.1"/>
    <property type="molecule type" value="Genomic_DNA"/>
</dbReference>
<comment type="caution">
    <text evidence="10">The sequence shown here is derived from an EMBL/GenBank/DDBJ whole genome shotgun (WGS) entry which is preliminary data.</text>
</comment>